<accession>A0A5N6M2B7</accession>
<reference evidence="2 3" key="1">
    <citation type="submission" date="2019-05" db="EMBL/GenBank/DDBJ databases">
        <title>Mikania micrantha, genome provides insights into the molecular mechanism of rapid growth.</title>
        <authorList>
            <person name="Liu B."/>
        </authorList>
    </citation>
    <scope>NUCLEOTIDE SEQUENCE [LARGE SCALE GENOMIC DNA]</scope>
    <source>
        <strain evidence="2">NLD-2019</strain>
        <tissue evidence="2">Leaf</tissue>
    </source>
</reference>
<sequence>MTSTARGHIGGSTQPRNRLHCPTCKSKNKPNLSTRLLGSKDSNMRKKKELTGLGQEWKRRPGFRLVHEVRMMAILPQSHIAIEDLQGGEEEDGVYCNYGPGTSIPRAWQLRHRAEYLPDVVGAI</sequence>
<feature type="region of interest" description="Disordered" evidence="1">
    <location>
        <begin position="1"/>
        <end position="53"/>
    </location>
</feature>
<evidence type="ECO:0000313" key="3">
    <source>
        <dbReference type="Proteomes" id="UP000326396"/>
    </source>
</evidence>
<proteinExistence type="predicted"/>
<dbReference type="Proteomes" id="UP000326396">
    <property type="component" value="Linkage Group LG7"/>
</dbReference>
<evidence type="ECO:0000256" key="1">
    <source>
        <dbReference type="SAM" id="MobiDB-lite"/>
    </source>
</evidence>
<organism evidence="2 3">
    <name type="scientific">Mikania micrantha</name>
    <name type="common">bitter vine</name>
    <dbReference type="NCBI Taxonomy" id="192012"/>
    <lineage>
        <taxon>Eukaryota</taxon>
        <taxon>Viridiplantae</taxon>
        <taxon>Streptophyta</taxon>
        <taxon>Embryophyta</taxon>
        <taxon>Tracheophyta</taxon>
        <taxon>Spermatophyta</taxon>
        <taxon>Magnoliopsida</taxon>
        <taxon>eudicotyledons</taxon>
        <taxon>Gunneridae</taxon>
        <taxon>Pentapetalae</taxon>
        <taxon>asterids</taxon>
        <taxon>campanulids</taxon>
        <taxon>Asterales</taxon>
        <taxon>Asteraceae</taxon>
        <taxon>Asteroideae</taxon>
        <taxon>Heliantheae alliance</taxon>
        <taxon>Eupatorieae</taxon>
        <taxon>Mikania</taxon>
    </lineage>
</organism>
<feature type="compositionally biased region" description="Polar residues" evidence="1">
    <location>
        <begin position="1"/>
        <end position="16"/>
    </location>
</feature>
<protein>
    <submittedName>
        <fullName evidence="2">Uncharacterized protein</fullName>
    </submittedName>
</protein>
<dbReference type="AlphaFoldDB" id="A0A5N6M2B7"/>
<gene>
    <name evidence="2" type="ORF">E3N88_35934</name>
</gene>
<comment type="caution">
    <text evidence="2">The sequence shown here is derived from an EMBL/GenBank/DDBJ whole genome shotgun (WGS) entry which is preliminary data.</text>
</comment>
<name>A0A5N6M2B7_9ASTR</name>
<evidence type="ECO:0000313" key="2">
    <source>
        <dbReference type="EMBL" id="KAD3068054.1"/>
    </source>
</evidence>
<keyword evidence="3" id="KW-1185">Reference proteome</keyword>
<dbReference type="EMBL" id="SZYD01000017">
    <property type="protein sequence ID" value="KAD3068054.1"/>
    <property type="molecule type" value="Genomic_DNA"/>
</dbReference>